<evidence type="ECO:0000256" key="2">
    <source>
        <dbReference type="ARBA" id="ARBA00022448"/>
    </source>
</evidence>
<keyword evidence="4 5" id="KW-0653">Protein transport</keyword>
<accession>A0AAU9JG69</accession>
<dbReference type="EMBL" id="CAJZBQ010000040">
    <property type="protein sequence ID" value="CAG9326232.1"/>
    <property type="molecule type" value="Genomic_DNA"/>
</dbReference>
<dbReference type="InterPro" id="IPR011989">
    <property type="entry name" value="ARM-like"/>
</dbReference>
<keyword evidence="2 5" id="KW-0813">Transport</keyword>
<evidence type="ECO:0000313" key="7">
    <source>
        <dbReference type="EMBL" id="CAG9326232.1"/>
    </source>
</evidence>
<comment type="caution">
    <text evidence="7">The sequence shown here is derived from an EMBL/GenBank/DDBJ whole genome shotgun (WGS) entry which is preliminary data.</text>
</comment>
<dbReference type="Proteomes" id="UP001162131">
    <property type="component" value="Unassembled WGS sequence"/>
</dbReference>
<dbReference type="SUPFAM" id="SSF48371">
    <property type="entry name" value="ARM repeat"/>
    <property type="match status" value="1"/>
</dbReference>
<name>A0AAU9JG69_9CILI</name>
<dbReference type="InterPro" id="IPR016024">
    <property type="entry name" value="ARM-type_fold"/>
</dbReference>
<dbReference type="InterPro" id="IPR002652">
    <property type="entry name" value="Importin-a_IBB"/>
</dbReference>
<dbReference type="Pfam" id="PF01749">
    <property type="entry name" value="IBB"/>
    <property type="match status" value="1"/>
</dbReference>
<dbReference type="PANTHER" id="PTHR23316">
    <property type="entry name" value="IMPORTIN ALPHA"/>
    <property type="match status" value="1"/>
</dbReference>
<dbReference type="GO" id="GO:0005737">
    <property type="term" value="C:cytoplasm"/>
    <property type="evidence" value="ECO:0007669"/>
    <property type="project" value="InterPro"/>
</dbReference>
<protein>
    <recommendedName>
        <fullName evidence="5">Importin subunit alpha</fullName>
    </recommendedName>
</protein>
<dbReference type="Pfam" id="PF00514">
    <property type="entry name" value="Arm"/>
    <property type="match status" value="3"/>
</dbReference>
<comment type="similarity">
    <text evidence="1 5">Belongs to the importin alpha family.</text>
</comment>
<organism evidence="7 8">
    <name type="scientific">Blepharisma stoltei</name>
    <dbReference type="NCBI Taxonomy" id="1481888"/>
    <lineage>
        <taxon>Eukaryota</taxon>
        <taxon>Sar</taxon>
        <taxon>Alveolata</taxon>
        <taxon>Ciliophora</taxon>
        <taxon>Postciliodesmatophora</taxon>
        <taxon>Heterotrichea</taxon>
        <taxon>Heterotrichida</taxon>
        <taxon>Blepharismidae</taxon>
        <taxon>Blepharisma</taxon>
    </lineage>
</organism>
<evidence type="ECO:0000313" key="8">
    <source>
        <dbReference type="Proteomes" id="UP001162131"/>
    </source>
</evidence>
<sequence length="535" mass="60141">MSKKIDIQERNQQFLKEPGVEDYRRIHDDNLVQLRKKKRNEHLAKRRAFGTDRATQAEDSPEMVSDAIRFDISSVPEELAKYERQLVNPDLSPTNRLNTLISLIISSTSMDLLKLSVRTLRLVLTYDETNPCKYIGDSGISAKLIQCVLYPDKDLQYEAVWCITNLSSGEDKVVDELLRLNVIEALSKVFNENPSSDIANQAVWALGNIAGGSQEQRDKVVNCGIGEWIIKQISTSQRMTGTSLNTMVWTLANLLRGKTLQQASLFQEFLSISLKLLCLDNEDILSDTLWGFAYAMDGEVGRIQPVLNTGLGMRIVQLVGSESYKIKLPALRVIGNILLGDELQTQTIIDYGVIDQLVPLVNSQNKLLKKDAAWCISNICSGSVSQAEAILAHAGIASIVALLRDPDFSIKLEACYIFVNSTNRANSNLIINLLQYELIEELCQLIDHQDSRIVILSLQTIWNILKHSKAYMIFHNENTDRALPRLDEVGGISKIESLQGHRNYDIYQKATEVIKEFLGGEEVSQNAYQQGNFEF</sequence>
<dbReference type="AlphaFoldDB" id="A0AAU9JG69"/>
<proteinExistence type="inferred from homology"/>
<dbReference type="InterPro" id="IPR024931">
    <property type="entry name" value="Importin_alpha"/>
</dbReference>
<evidence type="ECO:0000256" key="3">
    <source>
        <dbReference type="ARBA" id="ARBA00022737"/>
    </source>
</evidence>
<feature type="domain" description="IBB" evidence="6">
    <location>
        <begin position="1"/>
        <end position="56"/>
    </location>
</feature>
<evidence type="ECO:0000256" key="1">
    <source>
        <dbReference type="ARBA" id="ARBA00010394"/>
    </source>
</evidence>
<dbReference type="GO" id="GO:0006606">
    <property type="term" value="P:protein import into nucleus"/>
    <property type="evidence" value="ECO:0007669"/>
    <property type="project" value="InterPro"/>
</dbReference>
<dbReference type="GO" id="GO:0061608">
    <property type="term" value="F:nuclear import signal receptor activity"/>
    <property type="evidence" value="ECO:0007669"/>
    <property type="project" value="InterPro"/>
</dbReference>
<evidence type="ECO:0000259" key="6">
    <source>
        <dbReference type="PROSITE" id="PS51214"/>
    </source>
</evidence>
<evidence type="ECO:0000256" key="4">
    <source>
        <dbReference type="ARBA" id="ARBA00022927"/>
    </source>
</evidence>
<dbReference type="Pfam" id="PF16186">
    <property type="entry name" value="Arm_3"/>
    <property type="match status" value="1"/>
</dbReference>
<reference evidence="7" key="1">
    <citation type="submission" date="2021-09" db="EMBL/GenBank/DDBJ databases">
        <authorList>
            <consortium name="AG Swart"/>
            <person name="Singh M."/>
            <person name="Singh A."/>
            <person name="Seah K."/>
            <person name="Emmerich C."/>
        </authorList>
    </citation>
    <scope>NUCLEOTIDE SEQUENCE</scope>
    <source>
        <strain evidence="7">ATCC30299</strain>
    </source>
</reference>
<dbReference type="PROSITE" id="PS51214">
    <property type="entry name" value="IBB"/>
    <property type="match status" value="1"/>
</dbReference>
<dbReference type="Gene3D" id="1.25.10.10">
    <property type="entry name" value="Leucine-rich Repeat Variant"/>
    <property type="match status" value="1"/>
</dbReference>
<keyword evidence="3" id="KW-0677">Repeat</keyword>
<dbReference type="InterPro" id="IPR000225">
    <property type="entry name" value="Armadillo"/>
</dbReference>
<dbReference type="SMART" id="SM00185">
    <property type="entry name" value="ARM"/>
    <property type="match status" value="7"/>
</dbReference>
<dbReference type="PIRSF" id="PIRSF005673">
    <property type="entry name" value="Importin_alpha"/>
    <property type="match status" value="1"/>
</dbReference>
<gene>
    <name evidence="7" type="ORF">BSTOLATCC_MIC40663</name>
</gene>
<evidence type="ECO:0000256" key="5">
    <source>
        <dbReference type="PIRNR" id="PIRNR005673"/>
    </source>
</evidence>
<keyword evidence="8" id="KW-1185">Reference proteome</keyword>
<dbReference type="InterPro" id="IPR032413">
    <property type="entry name" value="Arm_3"/>
</dbReference>